<name>A0AAN4YG62_ASPOZ</name>
<comment type="caution">
    <text evidence="2">The sequence shown here is derived from an EMBL/GenBank/DDBJ whole genome shotgun (WGS) entry which is preliminary data.</text>
</comment>
<protein>
    <submittedName>
        <fullName evidence="2">Unnamed protein product</fullName>
    </submittedName>
</protein>
<gene>
    <name evidence="2" type="ORF">Aory04_000341700</name>
</gene>
<dbReference type="AlphaFoldDB" id="A0AAN4YG62"/>
<dbReference type="Proteomes" id="UP001165205">
    <property type="component" value="Unassembled WGS sequence"/>
</dbReference>
<proteinExistence type="predicted"/>
<reference evidence="2" key="1">
    <citation type="submission" date="2023-04" db="EMBL/GenBank/DDBJ databases">
        <title>Aspergillus oryzae NBRC 4228.</title>
        <authorList>
            <person name="Ichikawa N."/>
            <person name="Sato H."/>
            <person name="Tonouchi N."/>
        </authorList>
    </citation>
    <scope>NUCLEOTIDE SEQUENCE</scope>
    <source>
        <strain evidence="2">NBRC 4228</strain>
    </source>
</reference>
<evidence type="ECO:0000313" key="3">
    <source>
        <dbReference type="Proteomes" id="UP001165205"/>
    </source>
</evidence>
<keyword evidence="1" id="KW-0812">Transmembrane</keyword>
<keyword evidence="1" id="KW-1133">Transmembrane helix</keyword>
<evidence type="ECO:0000256" key="1">
    <source>
        <dbReference type="SAM" id="Phobius"/>
    </source>
</evidence>
<keyword evidence="1" id="KW-0472">Membrane</keyword>
<feature type="transmembrane region" description="Helical" evidence="1">
    <location>
        <begin position="67"/>
        <end position="90"/>
    </location>
</feature>
<evidence type="ECO:0000313" key="2">
    <source>
        <dbReference type="EMBL" id="GMG26645.1"/>
    </source>
</evidence>
<dbReference type="EMBL" id="BSYA01000028">
    <property type="protein sequence ID" value="GMG26645.1"/>
    <property type="molecule type" value="Genomic_DNA"/>
</dbReference>
<organism evidence="2 3">
    <name type="scientific">Aspergillus oryzae</name>
    <name type="common">Yellow koji mold</name>
    <dbReference type="NCBI Taxonomy" id="5062"/>
    <lineage>
        <taxon>Eukaryota</taxon>
        <taxon>Fungi</taxon>
        <taxon>Dikarya</taxon>
        <taxon>Ascomycota</taxon>
        <taxon>Pezizomycotina</taxon>
        <taxon>Eurotiomycetes</taxon>
        <taxon>Eurotiomycetidae</taxon>
        <taxon>Eurotiales</taxon>
        <taxon>Aspergillaceae</taxon>
        <taxon>Aspergillus</taxon>
        <taxon>Aspergillus subgen. Circumdati</taxon>
    </lineage>
</organism>
<accession>A0AAN4YG62</accession>
<sequence>MVHYSKSTYERGCKRAAEYHQTEPDHRNTALMWWENVSIDCPRKSQGTRPEKARESETPRVATSLSILYIMITVGMAEVKILLAIATTIVRSPSNPEIYTLYEIQQIVPESANNGLWPTVSELAS</sequence>